<keyword evidence="1" id="KW-0472">Membrane</keyword>
<evidence type="ECO:0000313" key="3">
    <source>
        <dbReference type="Proteomes" id="UP000054845"/>
    </source>
</evidence>
<feature type="transmembrane region" description="Helical" evidence="1">
    <location>
        <begin position="21"/>
        <end position="44"/>
    </location>
</feature>
<evidence type="ECO:0000313" key="2">
    <source>
        <dbReference type="EMBL" id="CEH14872.1"/>
    </source>
</evidence>
<dbReference type="AlphaFoldDB" id="A0A0P1BF74"/>
<name>A0A0P1BF74_9BASI</name>
<protein>
    <submittedName>
        <fullName evidence="2">Uncharacterized protein</fullName>
    </submittedName>
</protein>
<accession>A0A0P1BF74</accession>
<keyword evidence="1" id="KW-0812">Transmembrane</keyword>
<reference evidence="2 3" key="1">
    <citation type="submission" date="2014-09" db="EMBL/GenBank/DDBJ databases">
        <authorList>
            <person name="Magalhaes I.L.F."/>
            <person name="Oliveira U."/>
            <person name="Santos F.R."/>
            <person name="Vidigal T.H.D.A."/>
            <person name="Brescovit A.D."/>
            <person name="Santos A.J."/>
        </authorList>
    </citation>
    <scope>NUCLEOTIDE SEQUENCE [LARGE SCALE GENOMIC DNA]</scope>
</reference>
<keyword evidence="3" id="KW-1185">Reference proteome</keyword>
<organism evidence="2 3">
    <name type="scientific">Ceraceosorus bombacis</name>
    <dbReference type="NCBI Taxonomy" id="401625"/>
    <lineage>
        <taxon>Eukaryota</taxon>
        <taxon>Fungi</taxon>
        <taxon>Dikarya</taxon>
        <taxon>Basidiomycota</taxon>
        <taxon>Ustilaginomycotina</taxon>
        <taxon>Exobasidiomycetes</taxon>
        <taxon>Ceraceosorales</taxon>
        <taxon>Ceraceosoraceae</taxon>
        <taxon>Ceraceosorus</taxon>
    </lineage>
</organism>
<evidence type="ECO:0000256" key="1">
    <source>
        <dbReference type="SAM" id="Phobius"/>
    </source>
</evidence>
<proteinExistence type="predicted"/>
<keyword evidence="1" id="KW-1133">Transmembrane helix</keyword>
<dbReference type="EMBL" id="CCYA01000249">
    <property type="protein sequence ID" value="CEH14872.1"/>
    <property type="molecule type" value="Genomic_DNA"/>
</dbReference>
<feature type="transmembrane region" description="Helical" evidence="1">
    <location>
        <begin position="50"/>
        <end position="69"/>
    </location>
</feature>
<dbReference type="Proteomes" id="UP000054845">
    <property type="component" value="Unassembled WGS sequence"/>
</dbReference>
<sequence>MPSTFHLTGTQRHSNFAEQAALFNKLGLASTQIIVIAFILVNIFCSGRHIFAATQGIGATALVAWFLFYQCWVPLPSDNVADNAADMRSQIILALLENEDQFEQNQKLETDSPRL</sequence>
<dbReference type="OrthoDB" id="10544892at2759"/>